<dbReference type="AlphaFoldDB" id="A0AAE9N577"/>
<keyword evidence="4" id="KW-0804">Transcription</keyword>
<evidence type="ECO:0000256" key="2">
    <source>
        <dbReference type="ARBA" id="ARBA00023015"/>
    </source>
</evidence>
<reference evidence="6" key="1">
    <citation type="submission" date="2020-03" db="EMBL/GenBank/DDBJ databases">
        <title>Five strains of Vibrio campbellii isolated from Mariana Trench.</title>
        <authorList>
            <person name="Liang J."/>
            <person name="Zhang X.-H."/>
        </authorList>
    </citation>
    <scope>NUCLEOTIDE SEQUENCE</scope>
    <source>
        <strain evidence="6">LJC014</strain>
    </source>
</reference>
<dbReference type="InterPro" id="IPR036388">
    <property type="entry name" value="WH-like_DNA-bd_sf"/>
</dbReference>
<dbReference type="PANTHER" id="PTHR33164:SF5">
    <property type="entry name" value="ORGANIC HYDROPEROXIDE RESISTANCE TRANSCRIPTIONAL REGULATOR"/>
    <property type="match status" value="1"/>
</dbReference>
<evidence type="ECO:0000313" key="6">
    <source>
        <dbReference type="EMBL" id="UTZ29712.1"/>
    </source>
</evidence>
<organism evidence="6 7">
    <name type="scientific">Vibrio campbellii</name>
    <dbReference type="NCBI Taxonomy" id="680"/>
    <lineage>
        <taxon>Bacteria</taxon>
        <taxon>Pseudomonadati</taxon>
        <taxon>Pseudomonadota</taxon>
        <taxon>Gammaproteobacteria</taxon>
        <taxon>Vibrionales</taxon>
        <taxon>Vibrionaceae</taxon>
        <taxon>Vibrio</taxon>
    </lineage>
</organism>
<dbReference type="SUPFAM" id="SSF46785">
    <property type="entry name" value="Winged helix' DNA-binding domain"/>
    <property type="match status" value="1"/>
</dbReference>
<protein>
    <submittedName>
        <fullName evidence="6">Winged helix-turn-helix transcriptional regulator</fullName>
    </submittedName>
</protein>
<dbReference type="InterPro" id="IPR000835">
    <property type="entry name" value="HTH_MarR-typ"/>
</dbReference>
<dbReference type="InterPro" id="IPR036390">
    <property type="entry name" value="WH_DNA-bd_sf"/>
</dbReference>
<dbReference type="SMART" id="SM00347">
    <property type="entry name" value="HTH_MARR"/>
    <property type="match status" value="1"/>
</dbReference>
<gene>
    <name evidence="6" type="ORF">HB761_24390</name>
</gene>
<dbReference type="GO" id="GO:0006950">
    <property type="term" value="P:response to stress"/>
    <property type="evidence" value="ECO:0007669"/>
    <property type="project" value="TreeGrafter"/>
</dbReference>
<dbReference type="GO" id="GO:0003700">
    <property type="term" value="F:DNA-binding transcription factor activity"/>
    <property type="evidence" value="ECO:0007669"/>
    <property type="project" value="InterPro"/>
</dbReference>
<dbReference type="PANTHER" id="PTHR33164">
    <property type="entry name" value="TRANSCRIPTIONAL REGULATOR, MARR FAMILY"/>
    <property type="match status" value="1"/>
</dbReference>
<evidence type="ECO:0000256" key="1">
    <source>
        <dbReference type="ARBA" id="ARBA00004496"/>
    </source>
</evidence>
<comment type="subcellular location">
    <subcellularLocation>
        <location evidence="1">Cytoplasm</location>
    </subcellularLocation>
</comment>
<keyword evidence="2" id="KW-0805">Transcription regulation</keyword>
<evidence type="ECO:0000259" key="5">
    <source>
        <dbReference type="PROSITE" id="PS50995"/>
    </source>
</evidence>
<keyword evidence="3" id="KW-0238">DNA-binding</keyword>
<dbReference type="Proteomes" id="UP001058687">
    <property type="component" value="Chromosome 2"/>
</dbReference>
<dbReference type="GO" id="GO:0005737">
    <property type="term" value="C:cytoplasm"/>
    <property type="evidence" value="ECO:0007669"/>
    <property type="project" value="UniProtKB-SubCell"/>
</dbReference>
<accession>A0AAE9N577</accession>
<dbReference type="InterPro" id="IPR023187">
    <property type="entry name" value="Tscrpt_reg_MarR-type_CS"/>
</dbReference>
<dbReference type="PROSITE" id="PS01117">
    <property type="entry name" value="HTH_MARR_1"/>
    <property type="match status" value="1"/>
</dbReference>
<dbReference type="RefSeq" id="WP_255942854.1">
    <property type="nucleotide sequence ID" value="NZ_CP050468.1"/>
</dbReference>
<dbReference type="GO" id="GO:0003677">
    <property type="term" value="F:DNA binding"/>
    <property type="evidence" value="ECO:0007669"/>
    <property type="project" value="UniProtKB-KW"/>
</dbReference>
<dbReference type="EMBL" id="CP050468">
    <property type="protein sequence ID" value="UTZ29712.1"/>
    <property type="molecule type" value="Genomic_DNA"/>
</dbReference>
<name>A0AAE9N577_9VIBR</name>
<feature type="domain" description="HTH marR-type" evidence="5">
    <location>
        <begin position="3"/>
        <end position="143"/>
    </location>
</feature>
<dbReference type="Gene3D" id="1.10.10.10">
    <property type="entry name" value="Winged helix-like DNA-binding domain superfamily/Winged helix DNA-binding domain"/>
    <property type="match status" value="1"/>
</dbReference>
<dbReference type="PROSITE" id="PS50995">
    <property type="entry name" value="HTH_MARR_2"/>
    <property type="match status" value="1"/>
</dbReference>
<evidence type="ECO:0000256" key="4">
    <source>
        <dbReference type="ARBA" id="ARBA00023163"/>
    </source>
</evidence>
<dbReference type="InterPro" id="IPR039422">
    <property type="entry name" value="MarR/SlyA-like"/>
</dbReference>
<evidence type="ECO:0000313" key="7">
    <source>
        <dbReference type="Proteomes" id="UP001058687"/>
    </source>
</evidence>
<sequence length="197" mass="22047">MNTETLYHLLDRIGNLLRNEVRTALVPHGLQPIHFEALYYLSICNRFSDTPKAVTEYLGLTKGTVSQSLKVLETKGFLTKKPDIEDKRMTHLVVSSQGRKLIKEIFPPPLLQHAVASNKLTDNGLDARALQDQLQSLLRSIQTENKRHTFGVCATCEHNQPLTGGRYLCGLTNVVLSPDETTLICIEHTERKAPSST</sequence>
<proteinExistence type="predicted"/>
<evidence type="ECO:0000256" key="3">
    <source>
        <dbReference type="ARBA" id="ARBA00023125"/>
    </source>
</evidence>
<dbReference type="Pfam" id="PF12802">
    <property type="entry name" value="MarR_2"/>
    <property type="match status" value="1"/>
</dbReference>